<feature type="transmembrane region" description="Helical" evidence="1">
    <location>
        <begin position="215"/>
        <end position="236"/>
    </location>
</feature>
<feature type="transmembrane region" description="Helical" evidence="1">
    <location>
        <begin position="322"/>
        <end position="348"/>
    </location>
</feature>
<protein>
    <submittedName>
        <fullName evidence="3">Acyltransferase</fullName>
    </submittedName>
</protein>
<reference evidence="3" key="2">
    <citation type="submission" date="2013-09" db="EMBL/GenBank/DDBJ databases">
        <title>Draft genome sequence of Alistipes putredinis (DSM 17216).</title>
        <authorList>
            <person name="Sudarsanam P."/>
            <person name="Ley R."/>
            <person name="Guruge J."/>
            <person name="Turnbaugh P.J."/>
            <person name="Mahowald M."/>
            <person name="Liep D."/>
            <person name="Gordon J."/>
        </authorList>
    </citation>
    <scope>NUCLEOTIDE SEQUENCE</scope>
    <source>
        <strain evidence="3">DSM 17216</strain>
    </source>
</reference>
<dbReference type="GO" id="GO:0016747">
    <property type="term" value="F:acyltransferase activity, transferring groups other than amino-acyl groups"/>
    <property type="evidence" value="ECO:0007669"/>
    <property type="project" value="InterPro"/>
</dbReference>
<reference evidence="3" key="1">
    <citation type="submission" date="2007-10" db="EMBL/GenBank/DDBJ databases">
        <authorList>
            <person name="Fulton L."/>
            <person name="Clifton S."/>
            <person name="Fulton B."/>
            <person name="Xu J."/>
            <person name="Minx P."/>
            <person name="Pepin K.H."/>
            <person name="Johnson M."/>
            <person name="Thiruvilangam P."/>
            <person name="Bhonagiri V."/>
            <person name="Nash W.E."/>
            <person name="Mardis E.R."/>
            <person name="Wilson R.K."/>
        </authorList>
    </citation>
    <scope>NUCLEOTIDE SEQUENCE [LARGE SCALE GENOMIC DNA]</scope>
    <source>
        <strain evidence="3">DSM 17216</strain>
    </source>
</reference>
<dbReference type="OrthoDB" id="290051at2"/>
<keyword evidence="4" id="KW-1185">Reference proteome</keyword>
<dbReference type="RefSeq" id="WP_004327752.1">
    <property type="nucleotide sequence ID" value="NZ_DS499577.1"/>
</dbReference>
<dbReference type="InterPro" id="IPR050879">
    <property type="entry name" value="Acyltransferase_3"/>
</dbReference>
<name>B0MX91_9BACT</name>
<dbReference type="Proteomes" id="UP000005819">
    <property type="component" value="Unassembled WGS sequence"/>
</dbReference>
<dbReference type="Pfam" id="PF01757">
    <property type="entry name" value="Acyl_transf_3"/>
    <property type="match status" value="1"/>
</dbReference>
<evidence type="ECO:0000313" key="3">
    <source>
        <dbReference type="EMBL" id="EDS02196.1"/>
    </source>
</evidence>
<keyword evidence="1" id="KW-0812">Transmembrane</keyword>
<evidence type="ECO:0000259" key="2">
    <source>
        <dbReference type="Pfam" id="PF01757"/>
    </source>
</evidence>
<feature type="transmembrane region" description="Helical" evidence="1">
    <location>
        <begin position="354"/>
        <end position="378"/>
    </location>
</feature>
<feature type="transmembrane region" description="Helical" evidence="1">
    <location>
        <begin position="182"/>
        <end position="203"/>
    </location>
</feature>
<feature type="transmembrane region" description="Helical" evidence="1">
    <location>
        <begin position="7"/>
        <end position="28"/>
    </location>
</feature>
<dbReference type="GO" id="GO:0000271">
    <property type="term" value="P:polysaccharide biosynthetic process"/>
    <property type="evidence" value="ECO:0007669"/>
    <property type="project" value="TreeGrafter"/>
</dbReference>
<feature type="transmembrane region" description="Helical" evidence="1">
    <location>
        <begin position="245"/>
        <end position="263"/>
    </location>
</feature>
<feature type="transmembrane region" description="Helical" evidence="1">
    <location>
        <begin position="89"/>
        <end position="110"/>
    </location>
</feature>
<keyword evidence="3" id="KW-0012">Acyltransferase</keyword>
<comment type="caution">
    <text evidence="3">The sequence shown here is derived from an EMBL/GenBank/DDBJ whole genome shotgun (WGS) entry which is preliminary data.</text>
</comment>
<dbReference type="AlphaFoldDB" id="B0MX91"/>
<feature type="transmembrane region" description="Helical" evidence="1">
    <location>
        <begin position="150"/>
        <end position="170"/>
    </location>
</feature>
<proteinExistence type="predicted"/>
<dbReference type="eggNOG" id="COG1835">
    <property type="taxonomic scope" value="Bacteria"/>
</dbReference>
<evidence type="ECO:0000313" key="4">
    <source>
        <dbReference type="Proteomes" id="UP000005819"/>
    </source>
</evidence>
<dbReference type="PANTHER" id="PTHR23028">
    <property type="entry name" value="ACETYLTRANSFERASE"/>
    <property type="match status" value="1"/>
</dbReference>
<organism evidence="3 4">
    <name type="scientific">Alistipes putredinis DSM 17216</name>
    <dbReference type="NCBI Taxonomy" id="445970"/>
    <lineage>
        <taxon>Bacteria</taxon>
        <taxon>Pseudomonadati</taxon>
        <taxon>Bacteroidota</taxon>
        <taxon>Bacteroidia</taxon>
        <taxon>Bacteroidales</taxon>
        <taxon>Rikenellaceae</taxon>
        <taxon>Alistipes</taxon>
    </lineage>
</organism>
<dbReference type="HOGENOM" id="CLU_005679_2_2_10"/>
<dbReference type="GO" id="GO:0016020">
    <property type="term" value="C:membrane"/>
    <property type="evidence" value="ECO:0007669"/>
    <property type="project" value="TreeGrafter"/>
</dbReference>
<feature type="transmembrane region" description="Helical" evidence="1">
    <location>
        <begin position="40"/>
        <end position="60"/>
    </location>
</feature>
<accession>B0MX91</accession>
<keyword evidence="1" id="KW-0472">Membrane</keyword>
<dbReference type="InterPro" id="IPR002656">
    <property type="entry name" value="Acyl_transf_3_dom"/>
</dbReference>
<keyword evidence="1" id="KW-1133">Transmembrane helix</keyword>
<dbReference type="GeneID" id="73802308"/>
<feature type="transmembrane region" description="Helical" evidence="1">
    <location>
        <begin position="269"/>
        <end position="289"/>
    </location>
</feature>
<feature type="domain" description="Acyltransferase 3" evidence="2">
    <location>
        <begin position="8"/>
        <end position="370"/>
    </location>
</feature>
<keyword evidence="3" id="KW-0808">Transferase</keyword>
<dbReference type="PANTHER" id="PTHR23028:SF53">
    <property type="entry name" value="ACYL_TRANSF_3 DOMAIN-CONTAINING PROTEIN"/>
    <property type="match status" value="1"/>
</dbReference>
<gene>
    <name evidence="3" type="ORF">ALIPUT_01715</name>
</gene>
<dbReference type="EMBL" id="ABFK02000020">
    <property type="protein sequence ID" value="EDS02196.1"/>
    <property type="molecule type" value="Genomic_DNA"/>
</dbReference>
<sequence length="385" mass="44800">MKHVGNLQYITFLKGLAILGVILVHAPQLIKEINPLIREFLHAGAFGCQLFFVISGFLAVKSWERLLAKYENSTEKNRTTYKTFLKKRYLSIAPIYILFILFYQIISYYIATFNVEPFYKISHNPLSILANIFLLNGLDYQAFNNIVPGGWFIGTIFLFYLLFPLIYKLYRYIKTYNPRLLFLLPLGGVIVSAIFQTGIFFIIGDWTLSKPGSFTYYSIINQLPCMLIGVTLNYYLKNTKLSKNNLLLCFICLGLIGNLLWYALRLHYWIYALIPSIIGWSFFYLFLYVQRKSEEIRGGETVNNQTRNYITKKIEQIGKVSFSVYFTNFIGTFIFPWGIQLLLVHYGYTINGTLLFFLLLIPIFLITFLFVPPVDYIISRIKSLL</sequence>
<evidence type="ECO:0000256" key="1">
    <source>
        <dbReference type="SAM" id="Phobius"/>
    </source>
</evidence>